<dbReference type="PANTHER" id="PTHR43364">
    <property type="entry name" value="NADH-SPECIFIC METHYLGLYOXAL REDUCTASE-RELATED"/>
    <property type="match status" value="1"/>
</dbReference>
<dbReference type="Proteomes" id="UP000244989">
    <property type="component" value="Unassembled WGS sequence"/>
</dbReference>
<dbReference type="EMBL" id="QEEZ01000004">
    <property type="protein sequence ID" value="PWC02285.1"/>
    <property type="molecule type" value="Genomic_DNA"/>
</dbReference>
<keyword evidence="3" id="KW-1185">Reference proteome</keyword>
<gene>
    <name evidence="2" type="ORF">DF222_02815</name>
</gene>
<evidence type="ECO:0000259" key="1">
    <source>
        <dbReference type="Pfam" id="PF00248"/>
    </source>
</evidence>
<dbReference type="SUPFAM" id="SSF51430">
    <property type="entry name" value="NAD(P)-linked oxidoreductase"/>
    <property type="match status" value="1"/>
</dbReference>
<dbReference type="OrthoDB" id="9768793at2"/>
<dbReference type="AlphaFoldDB" id="A0A2U1T8L1"/>
<dbReference type="InterPro" id="IPR050523">
    <property type="entry name" value="AKR_Detox_Biosynth"/>
</dbReference>
<evidence type="ECO:0000313" key="3">
    <source>
        <dbReference type="Proteomes" id="UP000244989"/>
    </source>
</evidence>
<feature type="domain" description="NADP-dependent oxidoreductase" evidence="1">
    <location>
        <begin position="20"/>
        <end position="175"/>
    </location>
</feature>
<sequence>MGRSGLRVSEIGLRTRDQDVLATFVDAGGTLIDATVASAAAVRHIGREQLVVATSVGVDVTCPLGQRVDCSRRAILAQVEEFLRATGLEHIDLLQVGHFDPHTPAEEVAATLDYLVTAGTVRYAGARGYRGWQLAITPHLHATTTPYSLLRRGAEEEILPAAEYLGIGVIAEGPVVEYDFEPLTTAAEGLEIAPTAAAAAWTLARVDAVIVNDAEFADVLPLTELPRTIDKALEEVTRVG</sequence>
<dbReference type="Pfam" id="PF00248">
    <property type="entry name" value="Aldo_ket_red"/>
    <property type="match status" value="1"/>
</dbReference>
<comment type="caution">
    <text evidence="2">The sequence shown here is derived from an EMBL/GenBank/DDBJ whole genome shotgun (WGS) entry which is preliminary data.</text>
</comment>
<dbReference type="Gene3D" id="3.20.20.100">
    <property type="entry name" value="NADP-dependent oxidoreductase domain"/>
    <property type="match status" value="1"/>
</dbReference>
<dbReference type="PANTHER" id="PTHR43364:SF18">
    <property type="entry name" value="OXIDOREDUCTASE"/>
    <property type="match status" value="1"/>
</dbReference>
<dbReference type="InterPro" id="IPR036812">
    <property type="entry name" value="NAD(P)_OxRdtase_dom_sf"/>
</dbReference>
<organism evidence="2 3">
    <name type="scientific">Corynebacterium yudongzhengii</name>
    <dbReference type="NCBI Taxonomy" id="2080740"/>
    <lineage>
        <taxon>Bacteria</taxon>
        <taxon>Bacillati</taxon>
        <taxon>Actinomycetota</taxon>
        <taxon>Actinomycetes</taxon>
        <taxon>Mycobacteriales</taxon>
        <taxon>Corynebacteriaceae</taxon>
        <taxon>Corynebacterium</taxon>
    </lineage>
</organism>
<reference evidence="3" key="1">
    <citation type="submission" date="2018-04" db="EMBL/GenBank/DDBJ databases">
        <authorList>
            <person name="Liu S."/>
            <person name="Wang Z."/>
            <person name="Li J."/>
        </authorList>
    </citation>
    <scope>NUCLEOTIDE SEQUENCE [LARGE SCALE GENOMIC DNA]</scope>
    <source>
        <strain evidence="3">2189</strain>
    </source>
</reference>
<name>A0A2U1T8L1_9CORY</name>
<accession>A0A2U1T8L1</accession>
<dbReference type="KEGG" id="cyz:C3B44_05595"/>
<dbReference type="GO" id="GO:0005829">
    <property type="term" value="C:cytosol"/>
    <property type="evidence" value="ECO:0007669"/>
    <property type="project" value="TreeGrafter"/>
</dbReference>
<proteinExistence type="predicted"/>
<evidence type="ECO:0000313" key="2">
    <source>
        <dbReference type="EMBL" id="PWC02285.1"/>
    </source>
</evidence>
<dbReference type="InterPro" id="IPR023210">
    <property type="entry name" value="NADP_OxRdtase_dom"/>
</dbReference>
<protein>
    <submittedName>
        <fullName evidence="2">Aldo/keto reductase</fullName>
    </submittedName>
</protein>